<evidence type="ECO:0000313" key="1">
    <source>
        <dbReference type="EMBL" id="NEE13003.1"/>
    </source>
</evidence>
<reference evidence="1" key="1">
    <citation type="submission" date="2020-01" db="EMBL/GenBank/DDBJ databases">
        <title>Insect and environment-associated Actinomycetes.</title>
        <authorList>
            <person name="Currrie C."/>
            <person name="Chevrette M."/>
            <person name="Carlson C."/>
            <person name="Stubbendieck R."/>
            <person name="Wendt-Pienkowski E."/>
        </authorList>
    </citation>
    <scope>NUCLEOTIDE SEQUENCE</scope>
    <source>
        <strain evidence="1">SID7499</strain>
    </source>
</reference>
<sequence length="78" mass="7925">MDDLAGLLADQRISSSGKLAIAISDGSGRALKERLAPVLPGADWYPVSDGTIDSAVKLADGIKGNRYDAVVGLGGGKI</sequence>
<name>A0A6G3X5Q9_9ACTN</name>
<comment type="caution">
    <text evidence="1">The sequence shown here is derived from an EMBL/GenBank/DDBJ whole genome shotgun (WGS) entry which is preliminary data.</text>
</comment>
<dbReference type="AlphaFoldDB" id="A0A6G3X5Q9"/>
<dbReference type="EMBL" id="JAAGMN010004397">
    <property type="protein sequence ID" value="NEE13003.1"/>
    <property type="molecule type" value="Genomic_DNA"/>
</dbReference>
<feature type="non-terminal residue" evidence="1">
    <location>
        <position position="78"/>
    </location>
</feature>
<dbReference type="SUPFAM" id="SSF56796">
    <property type="entry name" value="Dehydroquinate synthase-like"/>
    <property type="match status" value="1"/>
</dbReference>
<protein>
    <submittedName>
        <fullName evidence="1">Iron-containing alcohol dehydrogenase family protein</fullName>
    </submittedName>
</protein>
<proteinExistence type="predicted"/>
<accession>A0A6G3X5Q9</accession>
<organism evidence="1">
    <name type="scientific">Streptomyces sp. SID7499</name>
    <dbReference type="NCBI Taxonomy" id="2706086"/>
    <lineage>
        <taxon>Bacteria</taxon>
        <taxon>Bacillati</taxon>
        <taxon>Actinomycetota</taxon>
        <taxon>Actinomycetes</taxon>
        <taxon>Kitasatosporales</taxon>
        <taxon>Streptomycetaceae</taxon>
        <taxon>Streptomyces</taxon>
    </lineage>
</organism>
<gene>
    <name evidence="1" type="ORF">G3M58_41940</name>
</gene>